<dbReference type="AlphaFoldDB" id="A0A0W0VL76"/>
<proteinExistence type="predicted"/>
<dbReference type="EMBL" id="LNYH01000095">
    <property type="protein sequence ID" value="KTD20836.1"/>
    <property type="molecule type" value="Genomic_DNA"/>
</dbReference>
<dbReference type="RefSeq" id="WP_223168304.1">
    <property type="nucleotide sequence ID" value="NZ_CAAAJA010000039.1"/>
</dbReference>
<sequence>MDIHKLLKRQMKNLQLNFDIRPENNEKWHEFISRVNKAYIDADQEHYLNERSIDISSKELMALNQKLENAQRIAKMGYWYYQGDNDYTVWSKELFSLFDLNPNEKPPNYNQFLF</sequence>
<protein>
    <submittedName>
        <fullName evidence="1">Two-component sensor histidine kinase</fullName>
        <ecNumber evidence="1">2.7.13.3</ecNumber>
    </submittedName>
</protein>
<evidence type="ECO:0000313" key="2">
    <source>
        <dbReference type="Proteomes" id="UP000054761"/>
    </source>
</evidence>
<dbReference type="EC" id="2.7.13.3" evidence="1"/>
<dbReference type="Proteomes" id="UP000054761">
    <property type="component" value="Unassembled WGS sequence"/>
</dbReference>
<comment type="caution">
    <text evidence="1">The sequence shown here is derived from an EMBL/GenBank/DDBJ whole genome shotgun (WGS) entry which is preliminary data.</text>
</comment>
<dbReference type="Gene3D" id="3.30.450.20">
    <property type="entry name" value="PAS domain"/>
    <property type="match status" value="1"/>
</dbReference>
<gene>
    <name evidence="1" type="ORF">Lisr_1626</name>
</gene>
<organism evidence="1 2">
    <name type="scientific">Legionella israelensis</name>
    <dbReference type="NCBI Taxonomy" id="454"/>
    <lineage>
        <taxon>Bacteria</taxon>
        <taxon>Pseudomonadati</taxon>
        <taxon>Pseudomonadota</taxon>
        <taxon>Gammaproteobacteria</taxon>
        <taxon>Legionellales</taxon>
        <taxon>Legionellaceae</taxon>
        <taxon>Legionella</taxon>
    </lineage>
</organism>
<evidence type="ECO:0000313" key="1">
    <source>
        <dbReference type="EMBL" id="KTD20836.1"/>
    </source>
</evidence>
<dbReference type="STRING" id="454.Lisr_1626"/>
<name>A0A0W0VL76_9GAMM</name>
<keyword evidence="1" id="KW-0418">Kinase</keyword>
<keyword evidence="2" id="KW-1185">Reference proteome</keyword>
<dbReference type="GO" id="GO:0004673">
    <property type="term" value="F:protein histidine kinase activity"/>
    <property type="evidence" value="ECO:0007669"/>
    <property type="project" value="UniProtKB-EC"/>
</dbReference>
<keyword evidence="1" id="KW-0808">Transferase</keyword>
<accession>A0A0W0VL76</accession>
<dbReference type="PATRIC" id="fig|454.4.peg.1768"/>
<reference evidence="1 2" key="1">
    <citation type="submission" date="2015-11" db="EMBL/GenBank/DDBJ databases">
        <title>Genomic analysis of 38 Legionella species identifies large and diverse effector repertoires.</title>
        <authorList>
            <person name="Burstein D."/>
            <person name="Amaro F."/>
            <person name="Zusman T."/>
            <person name="Lifshitz Z."/>
            <person name="Cohen O."/>
            <person name="Gilbert J.A."/>
            <person name="Pupko T."/>
            <person name="Shuman H.A."/>
            <person name="Segal G."/>
        </authorList>
    </citation>
    <scope>NUCLEOTIDE SEQUENCE [LARGE SCALE GENOMIC DNA]</scope>
    <source>
        <strain evidence="1 2">Bercovier 4</strain>
    </source>
</reference>